<dbReference type="EMBL" id="HACG01047216">
    <property type="protein sequence ID" value="CEK94081.1"/>
    <property type="molecule type" value="Transcribed_RNA"/>
</dbReference>
<proteinExistence type="predicted"/>
<dbReference type="EMBL" id="HACG01047217">
    <property type="protein sequence ID" value="CEK94082.1"/>
    <property type="molecule type" value="Transcribed_RNA"/>
</dbReference>
<protein>
    <submittedName>
        <fullName evidence="1">Uncharacterized protein</fullName>
    </submittedName>
</protein>
<evidence type="ECO:0000313" key="1">
    <source>
        <dbReference type="EMBL" id="CEK94081.1"/>
    </source>
</evidence>
<name>A0A0B7BP00_9EUPU</name>
<dbReference type="AlphaFoldDB" id="A0A0B7BP00"/>
<reference evidence="1" key="1">
    <citation type="submission" date="2014-12" db="EMBL/GenBank/DDBJ databases">
        <title>Insight into the proteome of Arion vulgaris.</title>
        <authorList>
            <person name="Aradska J."/>
            <person name="Bulat T."/>
            <person name="Smidak R."/>
            <person name="Sarate P."/>
            <person name="Gangsoo J."/>
            <person name="Sialana F."/>
            <person name="Bilban M."/>
            <person name="Lubec G."/>
        </authorList>
    </citation>
    <scope>NUCLEOTIDE SEQUENCE</scope>
    <source>
        <tissue evidence="1">Skin</tissue>
    </source>
</reference>
<accession>A0A0B7BP00</accession>
<gene>
    <name evidence="1" type="primary">ORF198856</name>
    <name evidence="2" type="synonym">ORF198858</name>
</gene>
<evidence type="ECO:0000313" key="2">
    <source>
        <dbReference type="EMBL" id="CEK94082.1"/>
    </source>
</evidence>
<organism evidence="1">
    <name type="scientific">Arion vulgaris</name>
    <dbReference type="NCBI Taxonomy" id="1028688"/>
    <lineage>
        <taxon>Eukaryota</taxon>
        <taxon>Metazoa</taxon>
        <taxon>Spiralia</taxon>
        <taxon>Lophotrochozoa</taxon>
        <taxon>Mollusca</taxon>
        <taxon>Gastropoda</taxon>
        <taxon>Heterobranchia</taxon>
        <taxon>Euthyneura</taxon>
        <taxon>Panpulmonata</taxon>
        <taxon>Eupulmonata</taxon>
        <taxon>Stylommatophora</taxon>
        <taxon>Helicina</taxon>
        <taxon>Arionoidea</taxon>
        <taxon>Arionidae</taxon>
        <taxon>Arion</taxon>
    </lineage>
</organism>
<sequence>MWSSFPFFREWKPKMYNMKCSSQLSQDRDGKICESNLEQIILQLKNILHLTNILQLT</sequence>
<feature type="non-terminal residue" evidence="1">
    <location>
        <position position="57"/>
    </location>
</feature>